<keyword evidence="1" id="KW-0966">Cell projection</keyword>
<name>A0A3D8INN6_9HELI</name>
<evidence type="ECO:0000313" key="2">
    <source>
        <dbReference type="Proteomes" id="UP000256514"/>
    </source>
</evidence>
<reference evidence="1 2" key="1">
    <citation type="submission" date="2018-04" db="EMBL/GenBank/DDBJ databases">
        <title>Novel Campyloabacter and Helicobacter Species and Strains.</title>
        <authorList>
            <person name="Mannion A.J."/>
            <person name="Shen Z."/>
            <person name="Fox J.G."/>
        </authorList>
    </citation>
    <scope>NUCLEOTIDE SEQUENCE [LARGE SCALE GENOMIC DNA]</scope>
    <source>
        <strain evidence="1 2">MIT 12-6600</strain>
    </source>
</reference>
<accession>A0A3D8INN6</accession>
<comment type="caution">
    <text evidence="1">The sequence shown here is derived from an EMBL/GenBank/DDBJ whole genome shotgun (WGS) entry which is preliminary data.</text>
</comment>
<evidence type="ECO:0000313" key="1">
    <source>
        <dbReference type="EMBL" id="RDU66868.1"/>
    </source>
</evidence>
<dbReference type="SUPFAM" id="SSF52402">
    <property type="entry name" value="Adenine nucleotide alpha hydrolases-like"/>
    <property type="match status" value="1"/>
</dbReference>
<protein>
    <submittedName>
        <fullName evidence="1">Flagellin modification protein PseA</fullName>
    </submittedName>
</protein>
<sequence>MSGGKDSHMIVKRLIQNHNVKNPLLITTYDESTRTQAGVHNLNNIAEFFDVDHIIYRYKPKTCKQEMKECFEKYLNPYMLAELRLGSFESEVVKIARAFGVRDVFYGEDAAFEYGSTKELNIFHKQSTDELKFIFMGAIYPYGYVDSMQEARSVGFKDLQDFHEWYRQGSVEHFAQIDSIGYMVQYWCKFVKFGAQRTTDMATRLCREGAISREQALLYINEADHILDPLAKYDICQVMGISESHFDKIVDKHANTNIVQKDANGVWRRIKKVV</sequence>
<gene>
    <name evidence="1" type="ORF">CQA54_05780</name>
</gene>
<dbReference type="EMBL" id="NXLT01000004">
    <property type="protein sequence ID" value="RDU66868.1"/>
    <property type="molecule type" value="Genomic_DNA"/>
</dbReference>
<keyword evidence="1" id="KW-0969">Cilium</keyword>
<dbReference type="Proteomes" id="UP000256514">
    <property type="component" value="Unassembled WGS sequence"/>
</dbReference>
<dbReference type="AlphaFoldDB" id="A0A3D8INN6"/>
<keyword evidence="2" id="KW-1185">Reference proteome</keyword>
<organism evidence="1 2">
    <name type="scientific">Helicobacter equorum</name>
    <dbReference type="NCBI Taxonomy" id="361872"/>
    <lineage>
        <taxon>Bacteria</taxon>
        <taxon>Pseudomonadati</taxon>
        <taxon>Campylobacterota</taxon>
        <taxon>Epsilonproteobacteria</taxon>
        <taxon>Campylobacterales</taxon>
        <taxon>Helicobacteraceae</taxon>
        <taxon>Helicobacter</taxon>
    </lineage>
</organism>
<keyword evidence="1" id="KW-0282">Flagellum</keyword>
<proteinExistence type="predicted"/>
<dbReference type="OrthoDB" id="5366152at2"/>